<keyword evidence="2" id="KW-1185">Reference proteome</keyword>
<accession>A0A1H1SQT5</accession>
<dbReference type="EMBL" id="LT629748">
    <property type="protein sequence ID" value="SDS50198.1"/>
    <property type="molecule type" value="Genomic_DNA"/>
</dbReference>
<dbReference type="Proteomes" id="UP000243426">
    <property type="component" value="Chromosome I"/>
</dbReference>
<dbReference type="STRING" id="797277.SAMN05216198_2093"/>
<organism evidence="1 2">
    <name type="scientific">Halopseudomonas litoralis</name>
    <dbReference type="NCBI Taxonomy" id="797277"/>
    <lineage>
        <taxon>Bacteria</taxon>
        <taxon>Pseudomonadati</taxon>
        <taxon>Pseudomonadota</taxon>
        <taxon>Gammaproteobacteria</taxon>
        <taxon>Pseudomonadales</taxon>
        <taxon>Pseudomonadaceae</taxon>
        <taxon>Halopseudomonas</taxon>
    </lineage>
</organism>
<dbReference type="InterPro" id="IPR009225">
    <property type="entry name" value="Phage_head_completion_GpL"/>
</dbReference>
<name>A0A1H1SQT5_9GAMM</name>
<dbReference type="OrthoDB" id="6312934at2"/>
<evidence type="ECO:0000313" key="2">
    <source>
        <dbReference type="Proteomes" id="UP000243426"/>
    </source>
</evidence>
<sequence>MSAFVASGKTADFTLTNDDWFPDIDANIARERLRLDGAVTDTRLEAALVNAMLSVNQELAAYKAGHAAQHHALEDIPSSEIDGVSRLVILYNRAVTCIAGAELVERYRSYDTSADGDRNAEALTPSIDELRRDAWWAIRDLAGRARSTVELI</sequence>
<gene>
    <name evidence="1" type="ORF">SAMN05216198_2093</name>
</gene>
<reference evidence="2" key="1">
    <citation type="submission" date="2016-10" db="EMBL/GenBank/DDBJ databases">
        <authorList>
            <person name="Varghese N."/>
            <person name="Submissions S."/>
        </authorList>
    </citation>
    <scope>NUCLEOTIDE SEQUENCE [LARGE SCALE GENOMIC DNA]</scope>
    <source>
        <strain evidence="2">2SM5</strain>
    </source>
</reference>
<protein>
    <submittedName>
        <fullName evidence="1">Phage head completion protein (GPL)</fullName>
    </submittedName>
</protein>
<dbReference type="AlphaFoldDB" id="A0A1H1SQT5"/>
<dbReference type="Pfam" id="PF05926">
    <property type="entry name" value="Phage_GPL"/>
    <property type="match status" value="1"/>
</dbReference>
<dbReference type="RefSeq" id="WP_090273248.1">
    <property type="nucleotide sequence ID" value="NZ_LT629748.1"/>
</dbReference>
<evidence type="ECO:0000313" key="1">
    <source>
        <dbReference type="EMBL" id="SDS50198.1"/>
    </source>
</evidence>
<proteinExistence type="predicted"/>